<accession>A0AAW1YXZ8</accession>
<comment type="caution">
    <text evidence="2">The sequence shown here is derived from an EMBL/GenBank/DDBJ whole genome shotgun (WGS) entry which is preliminary data.</text>
</comment>
<dbReference type="EMBL" id="JAWDJR010000022">
    <property type="protein sequence ID" value="KAK9954002.1"/>
    <property type="molecule type" value="Genomic_DNA"/>
</dbReference>
<dbReference type="Proteomes" id="UP001479290">
    <property type="component" value="Unassembled WGS sequence"/>
</dbReference>
<feature type="region of interest" description="Disordered" evidence="1">
    <location>
        <begin position="28"/>
        <end position="66"/>
    </location>
</feature>
<name>A0AAW1YXZ8_CULAL</name>
<reference evidence="2 3" key="1">
    <citation type="submission" date="2024-05" db="EMBL/GenBank/DDBJ databases">
        <title>A high-quality chromosomal-level genome assembly of Topmouth culter (Culter alburnus).</title>
        <authorList>
            <person name="Zhao H."/>
        </authorList>
    </citation>
    <scope>NUCLEOTIDE SEQUENCE [LARGE SCALE GENOMIC DNA]</scope>
    <source>
        <strain evidence="2">CATC2023</strain>
        <tissue evidence="2">Muscle</tissue>
    </source>
</reference>
<dbReference type="AlphaFoldDB" id="A0AAW1YXZ8"/>
<evidence type="ECO:0000256" key="1">
    <source>
        <dbReference type="SAM" id="MobiDB-lite"/>
    </source>
</evidence>
<proteinExistence type="predicted"/>
<gene>
    <name evidence="2" type="ORF">ABG768_016113</name>
</gene>
<protein>
    <submittedName>
        <fullName evidence="2">Uncharacterized protein</fullName>
    </submittedName>
</protein>
<sequence length="95" mass="11134">MSGLVFRERHFTQSDSLFTLSLYRGEQQENDSGYPLGQETNFGTRETPFEPRARRRTRLQESRPTGQLYHTFSNKLHLTQVCAAGRHQKTAKYHF</sequence>
<evidence type="ECO:0000313" key="3">
    <source>
        <dbReference type="Proteomes" id="UP001479290"/>
    </source>
</evidence>
<evidence type="ECO:0000313" key="2">
    <source>
        <dbReference type="EMBL" id="KAK9954002.1"/>
    </source>
</evidence>
<organism evidence="2 3">
    <name type="scientific">Culter alburnus</name>
    <name type="common">Topmouth culter</name>
    <dbReference type="NCBI Taxonomy" id="194366"/>
    <lineage>
        <taxon>Eukaryota</taxon>
        <taxon>Metazoa</taxon>
        <taxon>Chordata</taxon>
        <taxon>Craniata</taxon>
        <taxon>Vertebrata</taxon>
        <taxon>Euteleostomi</taxon>
        <taxon>Actinopterygii</taxon>
        <taxon>Neopterygii</taxon>
        <taxon>Teleostei</taxon>
        <taxon>Ostariophysi</taxon>
        <taxon>Cypriniformes</taxon>
        <taxon>Xenocyprididae</taxon>
        <taxon>Xenocypridinae</taxon>
        <taxon>Culter</taxon>
    </lineage>
</organism>
<keyword evidence="3" id="KW-1185">Reference proteome</keyword>